<dbReference type="Proteomes" id="UP000887566">
    <property type="component" value="Unplaced"/>
</dbReference>
<dbReference type="AlphaFoldDB" id="A0A914WLX9"/>
<keyword evidence="1" id="KW-1185">Reference proteome</keyword>
<organism evidence="1 2">
    <name type="scientific">Plectus sambesii</name>
    <dbReference type="NCBI Taxonomy" id="2011161"/>
    <lineage>
        <taxon>Eukaryota</taxon>
        <taxon>Metazoa</taxon>
        <taxon>Ecdysozoa</taxon>
        <taxon>Nematoda</taxon>
        <taxon>Chromadorea</taxon>
        <taxon>Plectida</taxon>
        <taxon>Plectina</taxon>
        <taxon>Plectoidea</taxon>
        <taxon>Plectidae</taxon>
        <taxon>Plectus</taxon>
    </lineage>
</organism>
<name>A0A914WLX9_9BILA</name>
<accession>A0A914WLX9</accession>
<evidence type="ECO:0000313" key="2">
    <source>
        <dbReference type="WBParaSite" id="PSAMB.scaffold441size50975.g5801.t1"/>
    </source>
</evidence>
<sequence length="166" mass="17925">MFGSASSMDRHRLRHQTALNLKPPMVSSSPSSPRLRRLAAQLTKIEISLDPPSPPHASPLQKMIAEEKQINPKLLTVPGDAFLDMGEVDEDGRTCSPPPDRRCSCASTASDVSVGSSLLSATLPTSGSYQNLLSPVWSSVGKQFSLDEERISSEVRASFVSLPFFA</sequence>
<evidence type="ECO:0000313" key="1">
    <source>
        <dbReference type="Proteomes" id="UP000887566"/>
    </source>
</evidence>
<reference evidence="2" key="1">
    <citation type="submission" date="2022-11" db="UniProtKB">
        <authorList>
            <consortium name="WormBaseParasite"/>
        </authorList>
    </citation>
    <scope>IDENTIFICATION</scope>
</reference>
<proteinExistence type="predicted"/>
<protein>
    <submittedName>
        <fullName evidence="2">Uncharacterized protein</fullName>
    </submittedName>
</protein>
<dbReference type="WBParaSite" id="PSAMB.scaffold441size50975.g5801.t1">
    <property type="protein sequence ID" value="PSAMB.scaffold441size50975.g5801.t1"/>
    <property type="gene ID" value="PSAMB.scaffold441size50975.g5801"/>
</dbReference>